<proteinExistence type="inferred from homology"/>
<dbReference type="AlphaFoldDB" id="A0A017RVZ3"/>
<comment type="similarity">
    <text evidence="2">Belongs to the acyltransferase 3 family.</text>
</comment>
<evidence type="ECO:0000256" key="1">
    <source>
        <dbReference type="ARBA" id="ARBA00004651"/>
    </source>
</evidence>
<feature type="domain" description="Acyltransferase 3" evidence="8">
    <location>
        <begin position="7"/>
        <end position="349"/>
    </location>
</feature>
<keyword evidence="10" id="KW-1185">Reference proteome</keyword>
<dbReference type="OrthoDB" id="569695at2"/>
<feature type="transmembrane region" description="Helical" evidence="7">
    <location>
        <begin position="299"/>
        <end position="318"/>
    </location>
</feature>
<evidence type="ECO:0000313" key="10">
    <source>
        <dbReference type="Proteomes" id="UP000019681"/>
    </source>
</evidence>
<accession>A0A017RVZ3</accession>
<feature type="transmembrane region" description="Helical" evidence="7">
    <location>
        <begin position="155"/>
        <end position="174"/>
    </location>
</feature>
<feature type="transmembrane region" description="Helical" evidence="7">
    <location>
        <begin position="124"/>
        <end position="143"/>
    </location>
</feature>
<evidence type="ECO:0000259" key="8">
    <source>
        <dbReference type="Pfam" id="PF01757"/>
    </source>
</evidence>
<evidence type="ECO:0000256" key="3">
    <source>
        <dbReference type="ARBA" id="ARBA00022475"/>
    </source>
</evidence>
<evidence type="ECO:0000256" key="2">
    <source>
        <dbReference type="ARBA" id="ARBA00007400"/>
    </source>
</evidence>
<feature type="transmembrane region" description="Helical" evidence="7">
    <location>
        <begin position="194"/>
        <end position="214"/>
    </location>
</feature>
<dbReference type="GO" id="GO:0009246">
    <property type="term" value="P:enterobacterial common antigen biosynthetic process"/>
    <property type="evidence" value="ECO:0007669"/>
    <property type="project" value="TreeGrafter"/>
</dbReference>
<evidence type="ECO:0000256" key="6">
    <source>
        <dbReference type="ARBA" id="ARBA00023136"/>
    </source>
</evidence>
<keyword evidence="4 7" id="KW-0812">Transmembrane</keyword>
<evidence type="ECO:0000313" key="9">
    <source>
        <dbReference type="EMBL" id="EYE88948.1"/>
    </source>
</evidence>
<feature type="transmembrane region" description="Helical" evidence="7">
    <location>
        <begin position="46"/>
        <end position="66"/>
    </location>
</feature>
<keyword evidence="3" id="KW-1003">Cell membrane</keyword>
<name>A0A017RVZ3_9CLOT</name>
<organism evidence="9 10">
    <name type="scientific">Fervidicella metallireducens AeB</name>
    <dbReference type="NCBI Taxonomy" id="1403537"/>
    <lineage>
        <taxon>Bacteria</taxon>
        <taxon>Bacillati</taxon>
        <taxon>Bacillota</taxon>
        <taxon>Clostridia</taxon>
        <taxon>Eubacteriales</taxon>
        <taxon>Clostridiaceae</taxon>
        <taxon>Fervidicella</taxon>
    </lineage>
</organism>
<dbReference type="GO" id="GO:0005886">
    <property type="term" value="C:plasma membrane"/>
    <property type="evidence" value="ECO:0007669"/>
    <property type="project" value="UniProtKB-SubCell"/>
</dbReference>
<dbReference type="RefSeq" id="WP_035378779.1">
    <property type="nucleotide sequence ID" value="NZ_AZQP01000011.1"/>
</dbReference>
<dbReference type="PANTHER" id="PTHR40074">
    <property type="entry name" value="O-ACETYLTRANSFERASE WECH"/>
    <property type="match status" value="1"/>
</dbReference>
<evidence type="ECO:0000256" key="4">
    <source>
        <dbReference type="ARBA" id="ARBA00022692"/>
    </source>
</evidence>
<dbReference type="InterPro" id="IPR002656">
    <property type="entry name" value="Acyl_transf_3_dom"/>
</dbReference>
<dbReference type="Pfam" id="PF01757">
    <property type="entry name" value="Acyl_transf_3"/>
    <property type="match status" value="1"/>
</dbReference>
<feature type="transmembrane region" description="Helical" evidence="7">
    <location>
        <begin position="330"/>
        <end position="354"/>
    </location>
</feature>
<reference evidence="9 10" key="1">
    <citation type="journal article" date="2014" name="Genome Announc.">
        <title>Draft Genome Sequence of Fervidicella metallireducens Strain AeBT, an Iron-Reducing Thermoanaerobe from the Great Artesian Basin.</title>
        <authorList>
            <person name="Patel B.K."/>
        </authorList>
    </citation>
    <scope>NUCLEOTIDE SEQUENCE [LARGE SCALE GENOMIC DNA]</scope>
    <source>
        <strain evidence="9 10">AeB</strain>
    </source>
</reference>
<evidence type="ECO:0000256" key="5">
    <source>
        <dbReference type="ARBA" id="ARBA00022989"/>
    </source>
</evidence>
<dbReference type="PANTHER" id="PTHR40074:SF2">
    <property type="entry name" value="O-ACETYLTRANSFERASE WECH"/>
    <property type="match status" value="1"/>
</dbReference>
<dbReference type="STRING" id="1403537.Q428_05205"/>
<dbReference type="EMBL" id="AZQP01000011">
    <property type="protein sequence ID" value="EYE88948.1"/>
    <property type="molecule type" value="Genomic_DNA"/>
</dbReference>
<keyword evidence="6 7" id="KW-0472">Membrane</keyword>
<comment type="caution">
    <text evidence="9">The sequence shown here is derived from an EMBL/GenBank/DDBJ whole genome shotgun (WGS) entry which is preliminary data.</text>
</comment>
<feature type="transmembrane region" description="Helical" evidence="7">
    <location>
        <begin position="226"/>
        <end position="243"/>
    </location>
</feature>
<feature type="transmembrane region" description="Helical" evidence="7">
    <location>
        <begin position="87"/>
        <end position="104"/>
    </location>
</feature>
<comment type="subcellular location">
    <subcellularLocation>
        <location evidence="1">Cell membrane</location>
        <topology evidence="1">Multi-pass membrane protein</topology>
    </subcellularLocation>
</comment>
<protein>
    <recommendedName>
        <fullName evidence="8">Acyltransferase 3 domain-containing protein</fullName>
    </recommendedName>
</protein>
<keyword evidence="5 7" id="KW-1133">Transmembrane helix</keyword>
<feature type="transmembrane region" description="Helical" evidence="7">
    <location>
        <begin position="259"/>
        <end position="278"/>
    </location>
</feature>
<gene>
    <name evidence="9" type="ORF">Q428_05205</name>
</gene>
<dbReference type="GO" id="GO:0016413">
    <property type="term" value="F:O-acetyltransferase activity"/>
    <property type="evidence" value="ECO:0007669"/>
    <property type="project" value="TreeGrafter"/>
</dbReference>
<dbReference type="Proteomes" id="UP000019681">
    <property type="component" value="Unassembled WGS sequence"/>
</dbReference>
<sequence>MSKKRFNEINIMRIIGFLLVVDQHILGGYAQRPEASFGDSMVLHFLYLIGRPAVPMFVAITGFTLFNSNYQGFNLKNFYIKRILNIVLPYLFWSFATIIIFHKYNMLKNLIGVIFSGTASYHLWYMGMIIRLYIWFPIILKIWTFIMKKDIKVKYVCYAVFCIVYLIILKNNQYLTEEISKLVFGEPTFYQKRFIQYTPIYWSIYFVCGAAAWFNYEFLKSLAIKYWTRILLIQIPLTIYMYYTQICSRLPFYFPRINYFYLFYILYMLNMIILIYILSLKLNEKLESLKAFIEELSGLSYGAYLIHVIVLQKAAAIIRDNVPLKSYLLSGLLIFIISSITSLAACWVIQYIPFAQYIIGVKRKTLKLTYNLSESINQS</sequence>
<evidence type="ECO:0000256" key="7">
    <source>
        <dbReference type="SAM" id="Phobius"/>
    </source>
</evidence>